<dbReference type="EMBL" id="DWZH01000087">
    <property type="protein sequence ID" value="HJB11057.1"/>
    <property type="molecule type" value="Genomic_DNA"/>
</dbReference>
<evidence type="ECO:0000256" key="2">
    <source>
        <dbReference type="ARBA" id="ARBA00023315"/>
    </source>
</evidence>
<accession>A0A9D2LE70</accession>
<dbReference type="GO" id="GO:0006654">
    <property type="term" value="P:phosphatidic acid biosynthetic process"/>
    <property type="evidence" value="ECO:0007669"/>
    <property type="project" value="TreeGrafter"/>
</dbReference>
<dbReference type="CDD" id="cd07989">
    <property type="entry name" value="LPLAT_AGPAT-like"/>
    <property type="match status" value="1"/>
</dbReference>
<dbReference type="GO" id="GO:0003841">
    <property type="term" value="F:1-acylglycerol-3-phosphate O-acyltransferase activity"/>
    <property type="evidence" value="ECO:0007669"/>
    <property type="project" value="TreeGrafter"/>
</dbReference>
<evidence type="ECO:0000256" key="1">
    <source>
        <dbReference type="ARBA" id="ARBA00022679"/>
    </source>
</evidence>
<reference evidence="5" key="1">
    <citation type="journal article" date="2021" name="PeerJ">
        <title>Extensive microbial diversity within the chicken gut microbiome revealed by metagenomics and culture.</title>
        <authorList>
            <person name="Gilroy R."/>
            <person name="Ravi A."/>
            <person name="Getino M."/>
            <person name="Pursley I."/>
            <person name="Horton D.L."/>
            <person name="Alikhan N.F."/>
            <person name="Baker D."/>
            <person name="Gharbi K."/>
            <person name="Hall N."/>
            <person name="Watson M."/>
            <person name="Adriaenssens E.M."/>
            <person name="Foster-Nyarko E."/>
            <person name="Jarju S."/>
            <person name="Secka A."/>
            <person name="Antonio M."/>
            <person name="Oren A."/>
            <person name="Chaudhuri R.R."/>
            <person name="La Ragione R."/>
            <person name="Hildebrand F."/>
            <person name="Pallen M.J."/>
        </authorList>
    </citation>
    <scope>NUCLEOTIDE SEQUENCE</scope>
    <source>
        <strain evidence="5">ChiHjej13B12-24818</strain>
    </source>
</reference>
<dbReference type="SMART" id="SM00563">
    <property type="entry name" value="PlsC"/>
    <property type="match status" value="1"/>
</dbReference>
<dbReference type="GO" id="GO:0005886">
    <property type="term" value="C:plasma membrane"/>
    <property type="evidence" value="ECO:0007669"/>
    <property type="project" value="TreeGrafter"/>
</dbReference>
<name>A0A9D2LE70_9MICO</name>
<comment type="caution">
    <text evidence="5">The sequence shown here is derived from an EMBL/GenBank/DDBJ whole genome shotgun (WGS) entry which is preliminary data.</text>
</comment>
<feature type="region of interest" description="Disordered" evidence="3">
    <location>
        <begin position="234"/>
        <end position="273"/>
    </location>
</feature>
<dbReference type="SUPFAM" id="SSF69593">
    <property type="entry name" value="Glycerol-3-phosphate (1)-acyltransferase"/>
    <property type="match status" value="1"/>
</dbReference>
<dbReference type="AlphaFoldDB" id="A0A9D2LE70"/>
<dbReference type="Pfam" id="PF01553">
    <property type="entry name" value="Acyltransferase"/>
    <property type="match status" value="1"/>
</dbReference>
<dbReference type="PANTHER" id="PTHR10434">
    <property type="entry name" value="1-ACYL-SN-GLYCEROL-3-PHOSPHATE ACYLTRANSFERASE"/>
    <property type="match status" value="1"/>
</dbReference>
<dbReference type="PANTHER" id="PTHR10434:SF55">
    <property type="entry name" value="POSSIBLE ACYLTRANSFERASE"/>
    <property type="match status" value="1"/>
</dbReference>
<sequence>MGRPRPTISFARSWDLGSARPPERRAGGVIFVAQLVLRPLIRLLAGRQWIGTHHFPERGAAVACGNHSGPFDALAYGHLLQACGIAPRFLAKDSLFRIPLLGTILRATGQIPVHRGTTRSTDALSTARAALERGELLMVFPEGTYTRDPELWPMRARLGAARLALSTGAPLIPLACWGSQQLWPVGGMLPRLLPRRRLIIRVGEPIPAQRRPEETEHQAAVRLTEELMSAITALLATTRAQPPPPTVHDPRNDDHRPEDGRPQRRRQLRRGRR</sequence>
<evidence type="ECO:0000313" key="5">
    <source>
        <dbReference type="EMBL" id="HJB11057.1"/>
    </source>
</evidence>
<dbReference type="InterPro" id="IPR002123">
    <property type="entry name" value="Plipid/glycerol_acylTrfase"/>
</dbReference>
<feature type="compositionally biased region" description="Basic residues" evidence="3">
    <location>
        <begin position="263"/>
        <end position="273"/>
    </location>
</feature>
<keyword evidence="2 5" id="KW-0012">Acyltransferase</keyword>
<evidence type="ECO:0000259" key="4">
    <source>
        <dbReference type="SMART" id="SM00563"/>
    </source>
</evidence>
<dbReference type="Proteomes" id="UP000823823">
    <property type="component" value="Unassembled WGS sequence"/>
</dbReference>
<keyword evidence="1" id="KW-0808">Transferase</keyword>
<reference evidence="5" key="2">
    <citation type="submission" date="2021-04" db="EMBL/GenBank/DDBJ databases">
        <authorList>
            <person name="Gilroy R."/>
        </authorList>
    </citation>
    <scope>NUCLEOTIDE SEQUENCE</scope>
    <source>
        <strain evidence="5">ChiHjej13B12-24818</strain>
    </source>
</reference>
<organism evidence="5 6">
    <name type="scientific">Candidatus Brachybacterium merdavium</name>
    <dbReference type="NCBI Taxonomy" id="2838513"/>
    <lineage>
        <taxon>Bacteria</taxon>
        <taxon>Bacillati</taxon>
        <taxon>Actinomycetota</taxon>
        <taxon>Actinomycetes</taxon>
        <taxon>Micrococcales</taxon>
        <taxon>Dermabacteraceae</taxon>
        <taxon>Brachybacterium</taxon>
    </lineage>
</organism>
<proteinExistence type="predicted"/>
<evidence type="ECO:0000256" key="3">
    <source>
        <dbReference type="SAM" id="MobiDB-lite"/>
    </source>
</evidence>
<gene>
    <name evidence="5" type="ORF">H9786_11105</name>
</gene>
<feature type="compositionally biased region" description="Basic and acidic residues" evidence="3">
    <location>
        <begin position="248"/>
        <end position="262"/>
    </location>
</feature>
<protein>
    <submittedName>
        <fullName evidence="5">1-acyl-sn-glycerol-3-phosphate acyltransferase</fullName>
    </submittedName>
</protein>
<evidence type="ECO:0000313" key="6">
    <source>
        <dbReference type="Proteomes" id="UP000823823"/>
    </source>
</evidence>
<feature type="domain" description="Phospholipid/glycerol acyltransferase" evidence="4">
    <location>
        <begin position="61"/>
        <end position="179"/>
    </location>
</feature>